<gene>
    <name evidence="1" type="ORF">TIFTF001_001815</name>
</gene>
<evidence type="ECO:0000313" key="1">
    <source>
        <dbReference type="EMBL" id="GMN27828.1"/>
    </source>
</evidence>
<comment type="caution">
    <text evidence="1">The sequence shown here is derived from an EMBL/GenBank/DDBJ whole genome shotgun (WGS) entry which is preliminary data.</text>
</comment>
<dbReference type="EMBL" id="BTGU01000002">
    <property type="protein sequence ID" value="GMN27828.1"/>
    <property type="molecule type" value="Genomic_DNA"/>
</dbReference>
<accession>A0AA87Z1R8</accession>
<dbReference type="AlphaFoldDB" id="A0AA87Z1R8"/>
<evidence type="ECO:0000313" key="2">
    <source>
        <dbReference type="Proteomes" id="UP001187192"/>
    </source>
</evidence>
<proteinExistence type="predicted"/>
<keyword evidence="2" id="KW-1185">Reference proteome</keyword>
<protein>
    <submittedName>
        <fullName evidence="1">Uncharacterized protein</fullName>
    </submittedName>
</protein>
<sequence>MLVRTPTLRNENWTLTYVPVQAGEGLQLCPVGRQHQEGHSKRGKYNSAYNIGSNWYLPKYVRCMLGVYAN</sequence>
<dbReference type="Proteomes" id="UP001187192">
    <property type="component" value="Unassembled WGS sequence"/>
</dbReference>
<name>A0AA87Z1R8_FICCA</name>
<organism evidence="1 2">
    <name type="scientific">Ficus carica</name>
    <name type="common">Common fig</name>
    <dbReference type="NCBI Taxonomy" id="3494"/>
    <lineage>
        <taxon>Eukaryota</taxon>
        <taxon>Viridiplantae</taxon>
        <taxon>Streptophyta</taxon>
        <taxon>Embryophyta</taxon>
        <taxon>Tracheophyta</taxon>
        <taxon>Spermatophyta</taxon>
        <taxon>Magnoliopsida</taxon>
        <taxon>eudicotyledons</taxon>
        <taxon>Gunneridae</taxon>
        <taxon>Pentapetalae</taxon>
        <taxon>rosids</taxon>
        <taxon>fabids</taxon>
        <taxon>Rosales</taxon>
        <taxon>Moraceae</taxon>
        <taxon>Ficeae</taxon>
        <taxon>Ficus</taxon>
    </lineage>
</organism>
<reference evidence="1" key="1">
    <citation type="submission" date="2023-07" db="EMBL/GenBank/DDBJ databases">
        <title>draft genome sequence of fig (Ficus carica).</title>
        <authorList>
            <person name="Takahashi T."/>
            <person name="Nishimura K."/>
        </authorList>
    </citation>
    <scope>NUCLEOTIDE SEQUENCE</scope>
</reference>